<protein>
    <submittedName>
        <fullName evidence="1">Low-affinity phosphate transporter</fullName>
    </submittedName>
</protein>
<evidence type="ECO:0000313" key="2">
    <source>
        <dbReference type="Proteomes" id="UP001145114"/>
    </source>
</evidence>
<reference evidence="1" key="1">
    <citation type="submission" date="2022-06" db="EMBL/GenBank/DDBJ databases">
        <title>Phylogenomic reconstructions and comparative analyses of Kickxellomycotina fungi.</title>
        <authorList>
            <person name="Reynolds N.K."/>
            <person name="Stajich J.E."/>
            <person name="Barry K."/>
            <person name="Grigoriev I.V."/>
            <person name="Crous P."/>
            <person name="Smith M.E."/>
        </authorList>
    </citation>
    <scope>NUCLEOTIDE SEQUENCE</scope>
    <source>
        <strain evidence="1">RSA 2271</strain>
    </source>
</reference>
<dbReference type="EMBL" id="JAMZIH010000234">
    <property type="protein sequence ID" value="KAJ1679685.1"/>
    <property type="molecule type" value="Genomic_DNA"/>
</dbReference>
<organism evidence="1 2">
    <name type="scientific">Spiromyces aspiralis</name>
    <dbReference type="NCBI Taxonomy" id="68401"/>
    <lineage>
        <taxon>Eukaryota</taxon>
        <taxon>Fungi</taxon>
        <taxon>Fungi incertae sedis</taxon>
        <taxon>Zoopagomycota</taxon>
        <taxon>Kickxellomycotina</taxon>
        <taxon>Kickxellomycetes</taxon>
        <taxon>Kickxellales</taxon>
        <taxon>Kickxellaceae</taxon>
        <taxon>Spiromyces</taxon>
    </lineage>
</organism>
<comment type="caution">
    <text evidence="1">The sequence shown here is derived from an EMBL/GenBank/DDBJ whole genome shotgun (WGS) entry which is preliminary data.</text>
</comment>
<feature type="non-terminal residue" evidence="1">
    <location>
        <position position="1"/>
    </location>
</feature>
<accession>A0ACC1HSY8</accession>
<evidence type="ECO:0000313" key="1">
    <source>
        <dbReference type="EMBL" id="KAJ1679685.1"/>
    </source>
</evidence>
<dbReference type="Proteomes" id="UP001145114">
    <property type="component" value="Unassembled WGS sequence"/>
</dbReference>
<sequence>TLLYFTACTSAFLLLLAFGPWFTADAQQHRCWAMLVYVSLLWATETFPLHVTALMVPLLVVVLRVMRDPTKNGLPLDSRQSTKAIFAAMFSPVIMLLLGGFTIAAALSKHNIARIIASWVLSKAGTQPRNVLLVSIFVATFASMWISNVAAPVLCFSLIQPILRTLPLGSSYAQCLILGIALASNVGGMASPIASPQNIIAINTMHPSPSWLQWFFVSLPICVVSDMLIWLLLVLVYRPNRSTPNINQIRYTPQRLNPIQIYICVIAGVTILLWCVEAKLQWLFGDMGVIAILPLVLFFCHPAVLTKEDFNNFLWTVIILAMGGIALGAAVESSGLLHVVAGQIDLAVRGMPLFLILCTVCGLILIVCTFISHTVGSLIILPIVAEVGAHLPVPHARLLVMGSALMASGAMGLPVSGFPNMNAVMLEDSMGKRYLTTKDFFRVGIPASIVTYLVIVSIGFVLMYMLGF</sequence>
<keyword evidence="2" id="KW-1185">Reference proteome</keyword>
<name>A0ACC1HSY8_9FUNG</name>
<gene>
    <name evidence="1" type="primary">PHO91_1</name>
    <name evidence="1" type="ORF">EV182_001543</name>
</gene>
<proteinExistence type="predicted"/>